<accession>A0ABP3TXH1</accession>
<keyword evidence="1" id="KW-0812">Transmembrane</keyword>
<keyword evidence="1" id="KW-1133">Transmembrane helix</keyword>
<dbReference type="EMBL" id="BAAACF010000001">
    <property type="protein sequence ID" value="GAA0720037.1"/>
    <property type="molecule type" value="Genomic_DNA"/>
</dbReference>
<keyword evidence="1" id="KW-0472">Membrane</keyword>
<proteinExistence type="predicted"/>
<reference evidence="3" key="1">
    <citation type="journal article" date="2019" name="Int. J. Syst. Evol. Microbiol.">
        <title>The Global Catalogue of Microorganisms (GCM) 10K type strain sequencing project: providing services to taxonomists for standard genome sequencing and annotation.</title>
        <authorList>
            <consortium name="The Broad Institute Genomics Platform"/>
            <consortium name="The Broad Institute Genome Sequencing Center for Infectious Disease"/>
            <person name="Wu L."/>
            <person name="Ma J."/>
        </authorList>
    </citation>
    <scope>NUCLEOTIDE SEQUENCE [LARGE SCALE GENOMIC DNA]</scope>
    <source>
        <strain evidence="3">JCM 1405</strain>
    </source>
</reference>
<dbReference type="RefSeq" id="WP_343767085.1">
    <property type="nucleotide sequence ID" value="NZ_BAAACF010000001.1"/>
</dbReference>
<name>A0ABP3TXH1_9CLOT</name>
<feature type="transmembrane region" description="Helical" evidence="1">
    <location>
        <begin position="63"/>
        <end position="79"/>
    </location>
</feature>
<keyword evidence="3" id="KW-1185">Reference proteome</keyword>
<gene>
    <name evidence="2" type="ORF">GCM10008905_08810</name>
</gene>
<evidence type="ECO:0000313" key="2">
    <source>
        <dbReference type="EMBL" id="GAA0720037.1"/>
    </source>
</evidence>
<dbReference type="InterPro" id="IPR008407">
    <property type="entry name" value="Brnchd-chn_aa_trnsp_AzlD"/>
</dbReference>
<sequence>MSTYRILIYIFVMAGVTYLIRMLPMVIFKQKIESPFLKSFLFYVPYAVLGAMTFPEILTSTSSIWSAIAGGVIAVFLAFREKGLLTVALSACFTVYVTELALGIMRNLLF</sequence>
<evidence type="ECO:0000313" key="3">
    <source>
        <dbReference type="Proteomes" id="UP001500339"/>
    </source>
</evidence>
<protein>
    <recommendedName>
        <fullName evidence="4">Branched-chain amino acid transport protein (AzlD)</fullName>
    </recommendedName>
</protein>
<feature type="transmembrane region" description="Helical" evidence="1">
    <location>
        <begin position="84"/>
        <end position="105"/>
    </location>
</feature>
<dbReference type="Proteomes" id="UP001500339">
    <property type="component" value="Unassembled WGS sequence"/>
</dbReference>
<feature type="transmembrane region" description="Helical" evidence="1">
    <location>
        <begin position="6"/>
        <end position="28"/>
    </location>
</feature>
<evidence type="ECO:0008006" key="4">
    <source>
        <dbReference type="Google" id="ProtNLM"/>
    </source>
</evidence>
<dbReference type="Pfam" id="PF05437">
    <property type="entry name" value="AzlD"/>
    <property type="match status" value="1"/>
</dbReference>
<evidence type="ECO:0000256" key="1">
    <source>
        <dbReference type="SAM" id="Phobius"/>
    </source>
</evidence>
<organism evidence="2 3">
    <name type="scientific">Clostridium malenominatum</name>
    <dbReference type="NCBI Taxonomy" id="1539"/>
    <lineage>
        <taxon>Bacteria</taxon>
        <taxon>Bacillati</taxon>
        <taxon>Bacillota</taxon>
        <taxon>Clostridia</taxon>
        <taxon>Eubacteriales</taxon>
        <taxon>Clostridiaceae</taxon>
        <taxon>Clostridium</taxon>
    </lineage>
</organism>
<comment type="caution">
    <text evidence="2">The sequence shown here is derived from an EMBL/GenBank/DDBJ whole genome shotgun (WGS) entry which is preliminary data.</text>
</comment>